<keyword evidence="4" id="KW-1185">Reference proteome</keyword>
<dbReference type="RefSeq" id="WP_272741250.1">
    <property type="nucleotide sequence ID" value="NZ_JAQQKW010000005.1"/>
</dbReference>
<evidence type="ECO:0000313" key="3">
    <source>
        <dbReference type="EMBL" id="MDC7694534.1"/>
    </source>
</evidence>
<name>A0ABT5IEB7_9CAUL</name>
<comment type="caution">
    <text evidence="3">The sequence shown here is derived from an EMBL/GenBank/DDBJ whole genome shotgun (WGS) entry which is preliminary data.</text>
</comment>
<gene>
    <name evidence="3" type="ORF">PQU94_09600</name>
</gene>
<feature type="transmembrane region" description="Helical" evidence="2">
    <location>
        <begin position="37"/>
        <end position="59"/>
    </location>
</feature>
<dbReference type="Proteomes" id="UP001216595">
    <property type="component" value="Unassembled WGS sequence"/>
</dbReference>
<proteinExistence type="predicted"/>
<protein>
    <submittedName>
        <fullName evidence="3">Uncharacterized protein</fullName>
    </submittedName>
</protein>
<dbReference type="EMBL" id="JAQQKW010000005">
    <property type="protein sequence ID" value="MDC7694534.1"/>
    <property type="molecule type" value="Genomic_DNA"/>
</dbReference>
<accession>A0ABT5IEB7</accession>
<keyword evidence="2" id="KW-0812">Transmembrane</keyword>
<evidence type="ECO:0000256" key="1">
    <source>
        <dbReference type="SAM" id="MobiDB-lite"/>
    </source>
</evidence>
<evidence type="ECO:0000256" key="2">
    <source>
        <dbReference type="SAM" id="Phobius"/>
    </source>
</evidence>
<evidence type="ECO:0000313" key="4">
    <source>
        <dbReference type="Proteomes" id="UP001216595"/>
    </source>
</evidence>
<keyword evidence="2" id="KW-1133">Transmembrane helix</keyword>
<reference evidence="3 4" key="1">
    <citation type="submission" date="2023-01" db="EMBL/GenBank/DDBJ databases">
        <title>Novel species of the genus Asticcacaulis isolated from rivers.</title>
        <authorList>
            <person name="Lu H."/>
        </authorList>
    </citation>
    <scope>NUCLEOTIDE SEQUENCE [LARGE SCALE GENOMIC DNA]</scope>
    <source>
        <strain evidence="3 4">DXS10W</strain>
    </source>
</reference>
<sequence>MFAPATRRGAFSASRTQQGLSSPPKALNQMKTGSTGAFQMLAIGIFAGFIAFYMIVNYIDFGRID</sequence>
<feature type="region of interest" description="Disordered" evidence="1">
    <location>
        <begin position="1"/>
        <end position="27"/>
    </location>
</feature>
<keyword evidence="2" id="KW-0472">Membrane</keyword>
<organism evidence="3 4">
    <name type="scientific">Asticcacaulis currens</name>
    <dbReference type="NCBI Taxonomy" id="2984210"/>
    <lineage>
        <taxon>Bacteria</taxon>
        <taxon>Pseudomonadati</taxon>
        <taxon>Pseudomonadota</taxon>
        <taxon>Alphaproteobacteria</taxon>
        <taxon>Caulobacterales</taxon>
        <taxon>Caulobacteraceae</taxon>
        <taxon>Asticcacaulis</taxon>
    </lineage>
</organism>